<keyword evidence="5" id="KW-0256">Endoplasmic reticulum</keyword>
<proteinExistence type="inferred from homology"/>
<dbReference type="InterPro" id="IPR011009">
    <property type="entry name" value="Kinase-like_dom_sf"/>
</dbReference>
<evidence type="ECO:0000256" key="3">
    <source>
        <dbReference type="ARBA" id="ARBA00022741"/>
    </source>
</evidence>
<keyword evidence="7" id="KW-0810">Translation regulation</keyword>
<comment type="similarity">
    <text evidence="11">Belongs to the protein kinase superfamily. Ser/Thr protein kinase family. GCN2 subfamily.</text>
</comment>
<dbReference type="GO" id="GO:0005634">
    <property type="term" value="C:nucleus"/>
    <property type="evidence" value="ECO:0007669"/>
    <property type="project" value="TreeGrafter"/>
</dbReference>
<feature type="chain" id="PRO_5042268913" description="PRKR-like endoplasmic reticulum kinase" evidence="14">
    <location>
        <begin position="32"/>
        <end position="1059"/>
    </location>
</feature>
<evidence type="ECO:0000313" key="16">
    <source>
        <dbReference type="EMBL" id="KAK2142502.1"/>
    </source>
</evidence>
<feature type="signal peptide" evidence="14">
    <location>
        <begin position="1"/>
        <end position="31"/>
    </location>
</feature>
<dbReference type="GO" id="GO:0005524">
    <property type="term" value="F:ATP binding"/>
    <property type="evidence" value="ECO:0007669"/>
    <property type="project" value="UniProtKB-KW"/>
</dbReference>
<evidence type="ECO:0000256" key="13">
    <source>
        <dbReference type="SAM" id="MobiDB-lite"/>
    </source>
</evidence>
<gene>
    <name evidence="16" type="ORF">LSH36_947g01029</name>
</gene>
<evidence type="ECO:0000256" key="1">
    <source>
        <dbReference type="ARBA" id="ARBA00004115"/>
    </source>
</evidence>
<feature type="region of interest" description="Disordered" evidence="13">
    <location>
        <begin position="319"/>
        <end position="339"/>
    </location>
</feature>
<dbReference type="GO" id="GO:0005789">
    <property type="term" value="C:endoplasmic reticulum membrane"/>
    <property type="evidence" value="ECO:0007669"/>
    <property type="project" value="UniProtKB-SubCell"/>
</dbReference>
<evidence type="ECO:0000256" key="12">
    <source>
        <dbReference type="ARBA" id="ARBA00041500"/>
    </source>
</evidence>
<feature type="region of interest" description="Disordered" evidence="13">
    <location>
        <begin position="1036"/>
        <end position="1059"/>
    </location>
</feature>
<dbReference type="GO" id="GO:0004694">
    <property type="term" value="F:eukaryotic translation initiation factor 2alpha kinase activity"/>
    <property type="evidence" value="ECO:0007669"/>
    <property type="project" value="TreeGrafter"/>
</dbReference>
<dbReference type="AlphaFoldDB" id="A0AAD9IXN9"/>
<dbReference type="InterPro" id="IPR011047">
    <property type="entry name" value="Quinoprotein_ADH-like_sf"/>
</dbReference>
<keyword evidence="14" id="KW-0732">Signal</keyword>
<evidence type="ECO:0000256" key="7">
    <source>
        <dbReference type="ARBA" id="ARBA00022845"/>
    </source>
</evidence>
<evidence type="ECO:0000256" key="6">
    <source>
        <dbReference type="ARBA" id="ARBA00022840"/>
    </source>
</evidence>
<evidence type="ECO:0000256" key="5">
    <source>
        <dbReference type="ARBA" id="ARBA00022824"/>
    </source>
</evidence>
<keyword evidence="6" id="KW-0067">ATP-binding</keyword>
<keyword evidence="3" id="KW-0547">Nucleotide-binding</keyword>
<feature type="compositionally biased region" description="Acidic residues" evidence="13">
    <location>
        <begin position="327"/>
        <end position="337"/>
    </location>
</feature>
<dbReference type="Gene3D" id="1.10.510.10">
    <property type="entry name" value="Transferase(Phosphotransferase) domain 1"/>
    <property type="match status" value="1"/>
</dbReference>
<evidence type="ECO:0000256" key="4">
    <source>
        <dbReference type="ARBA" id="ARBA00022777"/>
    </source>
</evidence>
<feature type="compositionally biased region" description="Low complexity" evidence="13">
    <location>
        <begin position="1038"/>
        <end position="1059"/>
    </location>
</feature>
<feature type="compositionally biased region" description="Polar residues" evidence="13">
    <location>
        <begin position="518"/>
        <end position="532"/>
    </location>
</feature>
<dbReference type="Proteomes" id="UP001208570">
    <property type="component" value="Unassembled WGS sequence"/>
</dbReference>
<name>A0AAD9IXN9_9ANNE</name>
<dbReference type="InterPro" id="IPR000719">
    <property type="entry name" value="Prot_kinase_dom"/>
</dbReference>
<feature type="region of interest" description="Disordered" evidence="13">
    <location>
        <begin position="672"/>
        <end position="699"/>
    </location>
</feature>
<dbReference type="InterPro" id="IPR050339">
    <property type="entry name" value="CC_SR_Kinase"/>
</dbReference>
<dbReference type="PROSITE" id="PS00108">
    <property type="entry name" value="PROTEIN_KINASE_ST"/>
    <property type="match status" value="1"/>
</dbReference>
<comment type="subcellular location">
    <subcellularLocation>
        <location evidence="1">Endoplasmic reticulum membrane</location>
        <topology evidence="1">Single-pass type I membrane protein</topology>
    </subcellularLocation>
</comment>
<evidence type="ECO:0000256" key="14">
    <source>
        <dbReference type="SAM" id="SignalP"/>
    </source>
</evidence>
<feature type="domain" description="Protein kinase" evidence="15">
    <location>
        <begin position="750"/>
        <end position="1022"/>
    </location>
</feature>
<organism evidence="16 17">
    <name type="scientific">Paralvinella palmiformis</name>
    <dbReference type="NCBI Taxonomy" id="53620"/>
    <lineage>
        <taxon>Eukaryota</taxon>
        <taxon>Metazoa</taxon>
        <taxon>Spiralia</taxon>
        <taxon>Lophotrochozoa</taxon>
        <taxon>Annelida</taxon>
        <taxon>Polychaeta</taxon>
        <taxon>Sedentaria</taxon>
        <taxon>Canalipalpata</taxon>
        <taxon>Terebellida</taxon>
        <taxon>Terebelliformia</taxon>
        <taxon>Alvinellidae</taxon>
        <taxon>Paralvinella</taxon>
    </lineage>
</organism>
<dbReference type="Pfam" id="PF00069">
    <property type="entry name" value="Pkinase"/>
    <property type="match status" value="1"/>
</dbReference>
<dbReference type="SMART" id="SM00220">
    <property type="entry name" value="S_TKc"/>
    <property type="match status" value="1"/>
</dbReference>
<dbReference type="Gene3D" id="2.130.10.10">
    <property type="entry name" value="YVTN repeat-like/Quinoprotein amine dehydrogenase"/>
    <property type="match status" value="1"/>
</dbReference>
<keyword evidence="4" id="KW-0418">Kinase</keyword>
<sequence length="1059" mass="118205">MDRREKTRKNLNWCCLIASVALLTAARGVRGEICQNNHAERFLVLVSTLDGRLTALDVGSGDEAWSLNTGTRPLLSSSISNLEINRDGSPLRLIPSLDGGLYQYDGSGIEPVPLAADLLLSNSFRISHDSTVVGGKEVESYGVELNTGRLKYICSAAGCQYFTSNSSDDSDVGGDTLVITRHTKTVRAVEMQTGNEKWNFSVSQHEVSYVKCDPESLPVYRTSLDHQLEDNSDYQKYDGQGEEEPPLGETASYTMADLHIKVIVPSGLVIVVLKNNPEQVLWQQQFSVAIANAWLLNNDRLEEVNLFDNENVPALSVEIPDTIPSSSDDDCDDDDDDGYQHEDVDHAVLYVGVYDNQVYVQPSNSLQQQVHDATTRAVITGDPSVMCMPHVRWKPYLATAGSRTPFLTQFDKHEMSKVIGDTSKALIPHHVDYPFDEGAKEGVYLLQEQSPVKYGVDRQIVDKSSTNVYMSDVSYLIQIISLWKELFALTSLTVFVSVFVHLILFRTRISGDTESVRSRTQSSKQNNDNSPVIGNGQLDYISSDHAREKVMREVKALAKLDHTGIVRYHQSWFESPPFGWQEERDKVCIEMPSSTLGYSASSSVMERPSEDSHLHDANAPVCHLSQLYLSSKDHPTPLMKLNEHNLLKPFFVQTLHSVGKQNDGSWDVISEDDNDKRAGSSDGFVPVTSISESGDDWTRSKNTSLESLSRCFSGHEQTNSDSFKITFRDDTSLDSGCTESFNATTPELPFQAYKIDSSSGKSSQLRSESDSFDVVFADSVSVEDKASFGRNCSQAVVNIIDTKSQSGRSSMGFVGQLGQKQHQRCDSCDLTSTHASRPTDLPLKKLDGERSDTSADKLYLYIQMQLCKRESLRDWLAANTQDRGRALVLDIFHQIVGAVDYVHDKGLMHRDLKPSNIFFSMDGVVKIGDFGLVTALEQTHAGRNYTHKVDIYALGLIFFELFYPFNTQMERIRTLSDVKRLRFPDKFAQMLSGDEVTFVRRMLSHDPEQRPSCKDILKQPMLERFEKVCKAYEQARARSSSRIHTVSTSSNHSGSGSSS</sequence>
<dbReference type="GO" id="GO:0006986">
    <property type="term" value="P:response to unfolded protein"/>
    <property type="evidence" value="ECO:0007669"/>
    <property type="project" value="UniProtKB-KW"/>
</dbReference>
<keyword evidence="2" id="KW-0808">Transferase</keyword>
<reference evidence="16" key="1">
    <citation type="journal article" date="2023" name="Mol. Biol. Evol.">
        <title>Third-Generation Sequencing Reveals the Adaptive Role of the Epigenome in Three Deep-Sea Polychaetes.</title>
        <authorList>
            <person name="Perez M."/>
            <person name="Aroh O."/>
            <person name="Sun Y."/>
            <person name="Lan Y."/>
            <person name="Juniper S.K."/>
            <person name="Young C.R."/>
            <person name="Angers B."/>
            <person name="Qian P.Y."/>
        </authorList>
    </citation>
    <scope>NUCLEOTIDE SEQUENCE</scope>
    <source>
        <strain evidence="16">P08H-3</strain>
    </source>
</reference>
<dbReference type="InterPro" id="IPR008271">
    <property type="entry name" value="Ser/Thr_kinase_AS"/>
</dbReference>
<evidence type="ECO:0000256" key="10">
    <source>
        <dbReference type="ARBA" id="ARBA00023230"/>
    </source>
</evidence>
<protein>
    <recommendedName>
        <fullName evidence="12">PRKR-like endoplasmic reticulum kinase</fullName>
    </recommendedName>
</protein>
<evidence type="ECO:0000256" key="2">
    <source>
        <dbReference type="ARBA" id="ARBA00022679"/>
    </source>
</evidence>
<keyword evidence="17" id="KW-1185">Reference proteome</keyword>
<evidence type="ECO:0000256" key="11">
    <source>
        <dbReference type="ARBA" id="ARBA00037982"/>
    </source>
</evidence>
<evidence type="ECO:0000259" key="15">
    <source>
        <dbReference type="PROSITE" id="PS50011"/>
    </source>
</evidence>
<keyword evidence="8" id="KW-0346">Stress response</keyword>
<feature type="region of interest" description="Disordered" evidence="13">
    <location>
        <begin position="515"/>
        <end position="535"/>
    </location>
</feature>
<dbReference type="GO" id="GO:0034976">
    <property type="term" value="P:response to endoplasmic reticulum stress"/>
    <property type="evidence" value="ECO:0007669"/>
    <property type="project" value="UniProtKB-ARBA"/>
</dbReference>
<dbReference type="EMBL" id="JAODUP010000947">
    <property type="protein sequence ID" value="KAK2142502.1"/>
    <property type="molecule type" value="Genomic_DNA"/>
</dbReference>
<dbReference type="SUPFAM" id="SSF50998">
    <property type="entry name" value="Quinoprotein alcohol dehydrogenase-like"/>
    <property type="match status" value="1"/>
</dbReference>
<dbReference type="PROSITE" id="PS50011">
    <property type="entry name" value="PROTEIN_KINASE_DOM"/>
    <property type="match status" value="1"/>
</dbReference>
<dbReference type="InterPro" id="IPR018391">
    <property type="entry name" value="PQQ_b-propeller_rpt"/>
</dbReference>
<dbReference type="Gene3D" id="3.30.200.20">
    <property type="entry name" value="Phosphorylase Kinase, domain 1"/>
    <property type="match status" value="1"/>
</dbReference>
<comment type="caution">
    <text evidence="16">The sequence shown here is derived from an EMBL/GenBank/DDBJ whole genome shotgun (WGS) entry which is preliminary data.</text>
</comment>
<dbReference type="InterPro" id="IPR015943">
    <property type="entry name" value="WD40/YVTN_repeat-like_dom_sf"/>
</dbReference>
<dbReference type="PANTHER" id="PTHR11042">
    <property type="entry name" value="EUKARYOTIC TRANSLATION INITIATION FACTOR 2-ALPHA KINASE EIF2-ALPHA KINASE -RELATED"/>
    <property type="match status" value="1"/>
</dbReference>
<dbReference type="SUPFAM" id="SSF56112">
    <property type="entry name" value="Protein kinase-like (PK-like)"/>
    <property type="match status" value="1"/>
</dbReference>
<evidence type="ECO:0000256" key="8">
    <source>
        <dbReference type="ARBA" id="ARBA00023016"/>
    </source>
</evidence>
<dbReference type="SMART" id="SM00564">
    <property type="entry name" value="PQQ"/>
    <property type="match status" value="2"/>
</dbReference>
<keyword evidence="9" id="KW-0325">Glycoprotein</keyword>
<accession>A0AAD9IXN9</accession>
<evidence type="ECO:0000313" key="17">
    <source>
        <dbReference type="Proteomes" id="UP001208570"/>
    </source>
</evidence>
<dbReference type="PANTHER" id="PTHR11042:SF91">
    <property type="entry name" value="EUKARYOTIC TRANSLATION INITIATION FACTOR 2-ALPHA KINASE"/>
    <property type="match status" value="1"/>
</dbReference>
<keyword evidence="10" id="KW-0834">Unfolded protein response</keyword>
<evidence type="ECO:0000256" key="9">
    <source>
        <dbReference type="ARBA" id="ARBA00023180"/>
    </source>
</evidence>